<dbReference type="InterPro" id="IPR036291">
    <property type="entry name" value="NAD(P)-bd_dom_sf"/>
</dbReference>
<keyword evidence="2" id="KW-0560">Oxidoreductase</keyword>
<evidence type="ECO:0000313" key="5">
    <source>
        <dbReference type="EMBL" id="MBE9042656.1"/>
    </source>
</evidence>
<dbReference type="EMBL" id="JADEXN010000404">
    <property type="protein sequence ID" value="MBE9042656.1"/>
    <property type="molecule type" value="Genomic_DNA"/>
</dbReference>
<dbReference type="InterPro" id="IPR020904">
    <property type="entry name" value="Sc_DH/Rdtase_CS"/>
</dbReference>
<dbReference type="PROSITE" id="PS00061">
    <property type="entry name" value="ADH_SHORT"/>
    <property type="match status" value="1"/>
</dbReference>
<proteinExistence type="inferred from homology"/>
<keyword evidence="6" id="KW-1185">Reference proteome</keyword>
<dbReference type="GO" id="GO:0016491">
    <property type="term" value="F:oxidoreductase activity"/>
    <property type="evidence" value="ECO:0007669"/>
    <property type="project" value="UniProtKB-KW"/>
</dbReference>
<evidence type="ECO:0000259" key="4">
    <source>
        <dbReference type="SMART" id="SM00822"/>
    </source>
</evidence>
<evidence type="ECO:0000313" key="6">
    <source>
        <dbReference type="Proteomes" id="UP000621799"/>
    </source>
</evidence>
<organism evidence="5 6">
    <name type="scientific">Zarconia navalis LEGE 11467</name>
    <dbReference type="NCBI Taxonomy" id="1828826"/>
    <lineage>
        <taxon>Bacteria</taxon>
        <taxon>Bacillati</taxon>
        <taxon>Cyanobacteriota</taxon>
        <taxon>Cyanophyceae</taxon>
        <taxon>Oscillatoriophycideae</taxon>
        <taxon>Oscillatoriales</taxon>
        <taxon>Oscillatoriales incertae sedis</taxon>
        <taxon>Zarconia</taxon>
        <taxon>Zarconia navalis</taxon>
    </lineage>
</organism>
<dbReference type="AlphaFoldDB" id="A0A928ZBG6"/>
<evidence type="ECO:0000256" key="1">
    <source>
        <dbReference type="ARBA" id="ARBA00006484"/>
    </source>
</evidence>
<evidence type="ECO:0000256" key="2">
    <source>
        <dbReference type="ARBA" id="ARBA00023002"/>
    </source>
</evidence>
<dbReference type="InterPro" id="IPR002347">
    <property type="entry name" value="SDR_fam"/>
</dbReference>
<reference evidence="5" key="1">
    <citation type="submission" date="2020-10" db="EMBL/GenBank/DDBJ databases">
        <authorList>
            <person name="Castelo-Branco R."/>
            <person name="Eusebio N."/>
            <person name="Adriana R."/>
            <person name="Vieira A."/>
            <person name="Brugerolle De Fraissinette N."/>
            <person name="Rezende De Castro R."/>
            <person name="Schneider M.P."/>
            <person name="Vasconcelos V."/>
            <person name="Leao P.N."/>
        </authorList>
    </citation>
    <scope>NUCLEOTIDE SEQUENCE</scope>
    <source>
        <strain evidence="5">LEGE 11467</strain>
    </source>
</reference>
<protein>
    <submittedName>
        <fullName evidence="5">SDR family oxidoreductase</fullName>
    </submittedName>
</protein>
<accession>A0A928ZBG6</accession>
<dbReference type="CDD" id="cd05233">
    <property type="entry name" value="SDR_c"/>
    <property type="match status" value="1"/>
</dbReference>
<dbReference type="SMART" id="SM00822">
    <property type="entry name" value="PKS_KR"/>
    <property type="match status" value="1"/>
</dbReference>
<dbReference type="SUPFAM" id="SSF51735">
    <property type="entry name" value="NAD(P)-binding Rossmann-fold domains"/>
    <property type="match status" value="1"/>
</dbReference>
<dbReference type="Proteomes" id="UP000621799">
    <property type="component" value="Unassembled WGS sequence"/>
</dbReference>
<dbReference type="InterPro" id="IPR057326">
    <property type="entry name" value="KR_dom"/>
</dbReference>
<comment type="similarity">
    <text evidence="1">Belongs to the short-chain dehydrogenases/reductases (SDR) family.</text>
</comment>
<name>A0A928ZBG6_9CYAN</name>
<dbReference type="Pfam" id="PF13561">
    <property type="entry name" value="adh_short_C2"/>
    <property type="match status" value="1"/>
</dbReference>
<evidence type="ECO:0000256" key="3">
    <source>
        <dbReference type="ARBA" id="ARBA00023027"/>
    </source>
</evidence>
<keyword evidence="3" id="KW-0520">NAD</keyword>
<dbReference type="RefSeq" id="WP_264322807.1">
    <property type="nucleotide sequence ID" value="NZ_JADEXN010000404.1"/>
</dbReference>
<gene>
    <name evidence="5" type="ORF">IQ235_17995</name>
</gene>
<feature type="domain" description="Ketoreductase" evidence="4">
    <location>
        <begin position="7"/>
        <end position="179"/>
    </location>
</feature>
<dbReference type="FunFam" id="3.40.50.720:FF:000084">
    <property type="entry name" value="Short-chain dehydrogenase reductase"/>
    <property type="match status" value="1"/>
</dbReference>
<dbReference type="PRINTS" id="PR00080">
    <property type="entry name" value="SDRFAMILY"/>
</dbReference>
<dbReference type="Gene3D" id="3.40.50.720">
    <property type="entry name" value="NAD(P)-binding Rossmann-like Domain"/>
    <property type="match status" value="1"/>
</dbReference>
<comment type="caution">
    <text evidence="5">The sequence shown here is derived from an EMBL/GenBank/DDBJ whole genome shotgun (WGS) entry which is preliminary data.</text>
</comment>
<dbReference type="PANTHER" id="PTHR24321">
    <property type="entry name" value="DEHYDROGENASES, SHORT CHAIN"/>
    <property type="match status" value="1"/>
</dbReference>
<sequence length="260" mass="27666">MIDFTNKTTLITGGSSGMGLETARRIVQAGGNVVITGRTLSTLEEARSSLIQTDDRAVDRVMISQSDTSDLDSMAKTLEDTKERFGGLDNLFANAGIGIFKPLSNLTVEDFDKLISINLKGLFFTIQKAVPMMNDGGAILMTSSWTAHRGVAGAHLYSATKAALLSLTRTLALELAPLHIRINSISPGYINTPIVEKIGMSKEAFDAAAAQVPLDRWGESDEVGTAAAFLLSEAARYISGQDLIVDGGLVGTHNYQGAEV</sequence>
<dbReference type="PRINTS" id="PR00081">
    <property type="entry name" value="GDHRDH"/>
</dbReference>
<dbReference type="PANTHER" id="PTHR24321:SF8">
    <property type="entry name" value="ESTRADIOL 17-BETA-DEHYDROGENASE 8-RELATED"/>
    <property type="match status" value="1"/>
</dbReference>